<accession>A0ABF7PQ48</accession>
<evidence type="ECO:0000313" key="3">
    <source>
        <dbReference type="PDB" id="8XAC"/>
    </source>
</evidence>
<dbReference type="InterPro" id="IPR020556">
    <property type="entry name" value="Amidase_CS"/>
</dbReference>
<reference evidence="3" key="1">
    <citation type="journal article" date="2024" name="Biochemistry">
        <title>Characterizing an amidase and its operon from actinomycete bacteria responsible for paraben catabolism.</title>
        <authorList>
            <person name="Takenoya M."/>
            <person name="Hiratsuka Y."/>
            <person name="Shimamura K."/>
            <person name="Ito S."/>
            <person name="Sasaki Y."/>
            <person name="Yajima S."/>
        </authorList>
    </citation>
    <scope>X-RAY CRYSTALLOGRAPHY (3.02 ANGSTROMS)</scope>
</reference>
<protein>
    <submittedName>
        <fullName evidence="3">Amidase family protein</fullName>
    </submittedName>
</protein>
<dbReference type="PANTHER" id="PTHR11895:SF7">
    <property type="entry name" value="GLUTAMYL-TRNA(GLN) AMIDOTRANSFERASE SUBUNIT A, MITOCHONDRIAL"/>
    <property type="match status" value="1"/>
</dbReference>
<dbReference type="Gene3D" id="3.90.1300.10">
    <property type="entry name" value="Amidase signature (AS) domain"/>
    <property type="match status" value="1"/>
</dbReference>
<dbReference type="InterPro" id="IPR036928">
    <property type="entry name" value="AS_sf"/>
</dbReference>
<dbReference type="PDB" id="8XAC">
    <property type="method" value="X-ray"/>
    <property type="resolution" value="3.02 A"/>
    <property type="chains" value="A/B/C/D=1-467"/>
</dbReference>
<name>A0ABF7PQ48_9PSEU</name>
<keyword evidence="3" id="KW-0002">3D-structure</keyword>
<dbReference type="PANTHER" id="PTHR11895">
    <property type="entry name" value="TRANSAMIDASE"/>
    <property type="match status" value="1"/>
</dbReference>
<proteinExistence type="evidence at protein level"/>
<dbReference type="AlphaFoldDB" id="A0ABF7PQ48"/>
<dbReference type="InterPro" id="IPR000120">
    <property type="entry name" value="Amidase"/>
</dbReference>
<organism evidence="3">
    <name type="scientific">Pseudonocardia acaciae</name>
    <dbReference type="NCBI Taxonomy" id="551276"/>
    <lineage>
        <taxon>Bacteria</taxon>
        <taxon>Bacillati</taxon>
        <taxon>Actinomycetota</taxon>
        <taxon>Actinomycetes</taxon>
        <taxon>Pseudonocardiales</taxon>
        <taxon>Pseudonocardiaceae</taxon>
        <taxon>Pseudonocardia</taxon>
    </lineage>
</organism>
<evidence type="ECO:0000259" key="2">
    <source>
        <dbReference type="Pfam" id="PF01425"/>
    </source>
</evidence>
<sequence>MGMSEPCHATIAELQAGIASGAYSREDVVAAHLGRTERINPVTNSYCELRGDQVLAEARAADREYGRELSGPLDGVPMSIKDSFAVRGLRRTDGLPVHADRVADEDDEVVARLRDAGGLVLGHANVPDICIRWNTISGLYGIARNPRDPSRTAGGSSGGDAANVAAGMATVGMGQDLGGSIRVPASFCGVYGLRPGAGTVPNLSVIPPFPASPTLDAMGTSGPFARSAADLRTMFSVIAGAHPHDPVSVPAPLAGTASPRVAVLRGETGAVLDAEIEARLDATVDALRRAGFEVAEDVVPDLRRAPEVWAAINGTELINIALPEVGAEMTGSGRQHIEDMFGIFDLGLDLRAYHAVWLERRALQDALVRFLEDYPIIVAPVAGMPAPPLDFDHLIGREASARLFDRMRCVPWVNLFGLPGLALPNGIQLVTRRFHEPDLLATAEAIEPLLPAVEVADPVLEHHHHHH</sequence>
<dbReference type="Pfam" id="PF01425">
    <property type="entry name" value="Amidase"/>
    <property type="match status" value="1"/>
</dbReference>
<dbReference type="InterPro" id="IPR023631">
    <property type="entry name" value="Amidase_dom"/>
</dbReference>
<dbReference type="SUPFAM" id="SSF75304">
    <property type="entry name" value="Amidase signature (AS) enzymes"/>
    <property type="match status" value="1"/>
</dbReference>
<dbReference type="PROSITE" id="PS00571">
    <property type="entry name" value="AMIDASES"/>
    <property type="match status" value="1"/>
</dbReference>
<feature type="domain" description="Amidase" evidence="2">
    <location>
        <begin position="27"/>
        <end position="440"/>
    </location>
</feature>
<comment type="similarity">
    <text evidence="1">Belongs to the amidase family.</text>
</comment>
<evidence type="ECO:0000256" key="1">
    <source>
        <dbReference type="ARBA" id="ARBA00009199"/>
    </source>
</evidence>